<protein>
    <recommendedName>
        <fullName evidence="10">ComG operon protein 3</fullName>
    </recommendedName>
</protein>
<dbReference type="NCBIfam" id="TIGR02532">
    <property type="entry name" value="IV_pilin_GFxxxE"/>
    <property type="match status" value="1"/>
</dbReference>
<dbReference type="InterPro" id="IPR012902">
    <property type="entry name" value="N_methyl_site"/>
</dbReference>
<keyword evidence="3 10" id="KW-1003">Cell membrane</keyword>
<accession>A0A0F5IBN3</accession>
<gene>
    <name evidence="11" type="ORF">QY95_03033</name>
</gene>
<comment type="function">
    <text evidence="10">Required for transformation and DNA binding.</text>
</comment>
<dbReference type="Pfam" id="PF07963">
    <property type="entry name" value="N_methyl"/>
    <property type="match status" value="1"/>
</dbReference>
<dbReference type="Gene3D" id="3.30.700.10">
    <property type="entry name" value="Glycoprotein, Type 4 Pilin"/>
    <property type="match status" value="1"/>
</dbReference>
<evidence type="ECO:0000256" key="3">
    <source>
        <dbReference type="ARBA" id="ARBA00022475"/>
    </source>
</evidence>
<dbReference type="InterPro" id="IPR016940">
    <property type="entry name" value="ComGC"/>
</dbReference>
<evidence type="ECO:0000256" key="1">
    <source>
        <dbReference type="ARBA" id="ARBA00004162"/>
    </source>
</evidence>
<dbReference type="NCBIfam" id="NF040999">
    <property type="entry name" value="pilin_ComGC"/>
    <property type="match status" value="1"/>
</dbReference>
<keyword evidence="5 10" id="KW-0812">Transmembrane</keyword>
<dbReference type="OrthoDB" id="1798043at2"/>
<accession>A0A0F5HVG5</accession>
<evidence type="ECO:0000256" key="5">
    <source>
        <dbReference type="ARBA" id="ARBA00022692"/>
    </source>
</evidence>
<evidence type="ECO:0000313" key="11">
    <source>
        <dbReference type="EMBL" id="KKB42926.1"/>
    </source>
</evidence>
<dbReference type="GO" id="GO:0009986">
    <property type="term" value="C:cell surface"/>
    <property type="evidence" value="ECO:0007669"/>
    <property type="project" value="UniProtKB-SubCell"/>
</dbReference>
<organism evidence="11 12">
    <name type="scientific">Bacillus thermotolerans</name>
    <name type="common">Quasibacillus thermotolerans</name>
    <dbReference type="NCBI Taxonomy" id="1221996"/>
    <lineage>
        <taxon>Bacteria</taxon>
        <taxon>Bacillati</taxon>
        <taxon>Bacillota</taxon>
        <taxon>Bacilli</taxon>
        <taxon>Bacillales</taxon>
        <taxon>Bacillaceae</taxon>
        <taxon>Bacillus</taxon>
    </lineage>
</organism>
<evidence type="ECO:0000256" key="2">
    <source>
        <dbReference type="ARBA" id="ARBA00004241"/>
    </source>
</evidence>
<dbReference type="Proteomes" id="UP000031563">
    <property type="component" value="Unassembled WGS sequence"/>
</dbReference>
<name>A0A0F5HVG5_BACTR</name>
<keyword evidence="7 10" id="KW-0472">Membrane</keyword>
<evidence type="ECO:0000256" key="6">
    <source>
        <dbReference type="ARBA" id="ARBA00022989"/>
    </source>
</evidence>
<evidence type="ECO:0000256" key="7">
    <source>
        <dbReference type="ARBA" id="ARBA00023136"/>
    </source>
</evidence>
<evidence type="ECO:0000313" key="12">
    <source>
        <dbReference type="Proteomes" id="UP000031563"/>
    </source>
</evidence>
<dbReference type="GO" id="GO:0005886">
    <property type="term" value="C:plasma membrane"/>
    <property type="evidence" value="ECO:0007669"/>
    <property type="project" value="UniProtKB-SubCell"/>
</dbReference>
<evidence type="ECO:0000256" key="8">
    <source>
        <dbReference type="ARBA" id="ARBA00023287"/>
    </source>
</evidence>
<keyword evidence="8 10" id="KW-0178">Competence</keyword>
<evidence type="ECO:0000256" key="9">
    <source>
        <dbReference type="ARBA" id="ARBA00043982"/>
    </source>
</evidence>
<dbReference type="PIRSF" id="PIRSF029928">
    <property type="entry name" value="Late_competence_ComGC"/>
    <property type="match status" value="1"/>
</dbReference>
<dbReference type="RefSeq" id="WP_039233797.1">
    <property type="nucleotide sequence ID" value="NZ_JWIQ02000012.1"/>
</dbReference>
<evidence type="ECO:0000256" key="4">
    <source>
        <dbReference type="ARBA" id="ARBA00022481"/>
    </source>
</evidence>
<evidence type="ECO:0000256" key="10">
    <source>
        <dbReference type="PIRNR" id="PIRNR029928"/>
    </source>
</evidence>
<dbReference type="AlphaFoldDB" id="A0A0F5HVG5"/>
<dbReference type="EMBL" id="JWIR02000006">
    <property type="protein sequence ID" value="KKB42926.1"/>
    <property type="molecule type" value="Genomic_DNA"/>
</dbReference>
<dbReference type="InterPro" id="IPR045584">
    <property type="entry name" value="Pilin-like"/>
</dbReference>
<keyword evidence="4" id="KW-0488">Methylation</keyword>
<feature type="transmembrane region" description="Helical" evidence="10">
    <location>
        <begin position="12"/>
        <end position="33"/>
    </location>
</feature>
<keyword evidence="12" id="KW-1185">Reference proteome</keyword>
<dbReference type="SUPFAM" id="SSF54523">
    <property type="entry name" value="Pili subunits"/>
    <property type="match status" value="1"/>
</dbReference>
<proteinExistence type="inferred from homology"/>
<comment type="subunit">
    <text evidence="10">Homodimer.</text>
</comment>
<comment type="subcellular location">
    <subcellularLocation>
        <location evidence="1">Cell membrane</location>
        <topology evidence="1">Single-pass membrane protein</topology>
    </subcellularLocation>
    <subcellularLocation>
        <location evidence="2">Cell surface</location>
    </subcellularLocation>
</comment>
<comment type="similarity">
    <text evidence="9 10">Belongs to the ComGC family.</text>
</comment>
<sequence>MIKTLFSKDERAFTLIEMMIVLLVISVLLFVAIPNIAKQSNNINDKGCEAFRHMVEGQVQAYRIDMDKYPASVAEMVETGYLRSNETACPNGQQLEIKAGGEVAIVS</sequence>
<reference evidence="11" key="1">
    <citation type="submission" date="2015-02" db="EMBL/GenBank/DDBJ databases">
        <title>Genome Assembly of Bacillaceae bacterium MTCC 8252.</title>
        <authorList>
            <person name="Verma A."/>
            <person name="Khatri I."/>
            <person name="Mual P."/>
            <person name="Subramanian S."/>
            <person name="Krishnamurthi S."/>
        </authorList>
    </citation>
    <scope>NUCLEOTIDE SEQUENCE [LARGE SCALE GENOMIC DNA]</scope>
    <source>
        <strain evidence="11">MTCC 8252</strain>
    </source>
</reference>
<dbReference type="GO" id="GO:0030420">
    <property type="term" value="P:establishment of competence for transformation"/>
    <property type="evidence" value="ECO:0007669"/>
    <property type="project" value="UniProtKB-UniRule"/>
</dbReference>
<keyword evidence="10" id="KW-0813">Transport</keyword>
<comment type="caution">
    <text evidence="11">The sequence shown here is derived from an EMBL/GenBank/DDBJ whole genome shotgun (WGS) entry which is preliminary data.</text>
</comment>
<dbReference type="STRING" id="1221996.QY95_03033"/>
<keyword evidence="6 10" id="KW-1133">Transmembrane helix</keyword>